<dbReference type="InParanoid" id="A0A409W005"/>
<dbReference type="Proteomes" id="UP000284706">
    <property type="component" value="Unassembled WGS sequence"/>
</dbReference>
<protein>
    <submittedName>
        <fullName evidence="1">Uncharacterized protein</fullName>
    </submittedName>
</protein>
<sequence length="198" mass="21826">MDIEYISRLPDYHSQHISVRVHGLPGSNIGVILLSIPYFNVPPQPRVCCPPCENRGQTRISVRITWDDKRRVTQQRHPSTSAAFCNGIAIPSPSSYYVPQVGALNEYCRYAAQPLRPSMQGLGSINVHSLRNSSCPGEMIGNILQQISASRGAFFPCHIAEVVNTASCSHSNRRKALGATRVSVPGYVLLPPEWGKIF</sequence>
<gene>
    <name evidence="1" type="ORF">CVT26_007049</name>
</gene>
<evidence type="ECO:0000313" key="2">
    <source>
        <dbReference type="Proteomes" id="UP000284706"/>
    </source>
</evidence>
<accession>A0A409W005</accession>
<dbReference type="AlphaFoldDB" id="A0A409W005"/>
<dbReference type="EMBL" id="NHYE01005485">
    <property type="protein sequence ID" value="PPQ71839.1"/>
    <property type="molecule type" value="Genomic_DNA"/>
</dbReference>
<name>A0A409W005_9AGAR</name>
<keyword evidence="2" id="KW-1185">Reference proteome</keyword>
<reference evidence="1 2" key="1">
    <citation type="journal article" date="2018" name="Evol. Lett.">
        <title>Horizontal gene cluster transfer increased hallucinogenic mushroom diversity.</title>
        <authorList>
            <person name="Reynolds H.T."/>
            <person name="Vijayakumar V."/>
            <person name="Gluck-Thaler E."/>
            <person name="Korotkin H.B."/>
            <person name="Matheny P.B."/>
            <person name="Slot J.C."/>
        </authorList>
    </citation>
    <scope>NUCLEOTIDE SEQUENCE [LARGE SCALE GENOMIC DNA]</scope>
    <source>
        <strain evidence="1 2">SRW20</strain>
    </source>
</reference>
<comment type="caution">
    <text evidence="1">The sequence shown here is derived from an EMBL/GenBank/DDBJ whole genome shotgun (WGS) entry which is preliminary data.</text>
</comment>
<organism evidence="1 2">
    <name type="scientific">Gymnopilus dilepis</name>
    <dbReference type="NCBI Taxonomy" id="231916"/>
    <lineage>
        <taxon>Eukaryota</taxon>
        <taxon>Fungi</taxon>
        <taxon>Dikarya</taxon>
        <taxon>Basidiomycota</taxon>
        <taxon>Agaricomycotina</taxon>
        <taxon>Agaricomycetes</taxon>
        <taxon>Agaricomycetidae</taxon>
        <taxon>Agaricales</taxon>
        <taxon>Agaricineae</taxon>
        <taxon>Hymenogastraceae</taxon>
        <taxon>Gymnopilus</taxon>
    </lineage>
</organism>
<evidence type="ECO:0000313" key="1">
    <source>
        <dbReference type="EMBL" id="PPQ71839.1"/>
    </source>
</evidence>
<proteinExistence type="predicted"/>